<dbReference type="EMBL" id="LCKS01000004">
    <property type="protein sequence ID" value="KKU03119.1"/>
    <property type="molecule type" value="Genomic_DNA"/>
</dbReference>
<feature type="transmembrane region" description="Helical" evidence="1">
    <location>
        <begin position="50"/>
        <end position="71"/>
    </location>
</feature>
<dbReference type="AlphaFoldDB" id="A0A0G1M4I9"/>
<protein>
    <recommendedName>
        <fullName evidence="4">Glycosyltransferase RgtA/B/C/D-like domain-containing protein</fullName>
    </recommendedName>
</protein>
<evidence type="ECO:0000313" key="3">
    <source>
        <dbReference type="Proteomes" id="UP000034264"/>
    </source>
</evidence>
<name>A0A0G1M4I9_9BACT</name>
<accession>A0A0G1M4I9</accession>
<reference evidence="2 3" key="1">
    <citation type="journal article" date="2015" name="Nature">
        <title>rRNA introns, odd ribosomes, and small enigmatic genomes across a large radiation of phyla.</title>
        <authorList>
            <person name="Brown C.T."/>
            <person name="Hug L.A."/>
            <person name="Thomas B.C."/>
            <person name="Sharon I."/>
            <person name="Castelle C.J."/>
            <person name="Singh A."/>
            <person name="Wilkins M.J."/>
            <person name="Williams K.H."/>
            <person name="Banfield J.F."/>
        </authorList>
    </citation>
    <scope>NUCLEOTIDE SEQUENCE [LARGE SCALE GENOMIC DNA]</scope>
</reference>
<dbReference type="Proteomes" id="UP000034264">
    <property type="component" value="Unassembled WGS sequence"/>
</dbReference>
<keyword evidence="1" id="KW-0812">Transmembrane</keyword>
<feature type="transmembrane region" description="Helical" evidence="1">
    <location>
        <begin position="213"/>
        <end position="233"/>
    </location>
</feature>
<feature type="transmembrane region" description="Helical" evidence="1">
    <location>
        <begin position="407"/>
        <end position="429"/>
    </location>
</feature>
<organism evidence="2 3">
    <name type="scientific">Candidatus Amesbacteria bacterium GW2011_GWC2_45_19</name>
    <dbReference type="NCBI Taxonomy" id="1618366"/>
    <lineage>
        <taxon>Bacteria</taxon>
        <taxon>Candidatus Amesiibacteriota</taxon>
    </lineage>
</organism>
<comment type="caution">
    <text evidence="2">The sequence shown here is derived from an EMBL/GenBank/DDBJ whole genome shotgun (WGS) entry which is preliminary data.</text>
</comment>
<keyword evidence="1" id="KW-0472">Membrane</keyword>
<evidence type="ECO:0008006" key="4">
    <source>
        <dbReference type="Google" id="ProtNLM"/>
    </source>
</evidence>
<gene>
    <name evidence="2" type="ORF">UX05_C0004G0128</name>
</gene>
<feature type="transmembrane region" description="Helical" evidence="1">
    <location>
        <begin position="327"/>
        <end position="349"/>
    </location>
</feature>
<feature type="transmembrane region" description="Helical" evidence="1">
    <location>
        <begin position="245"/>
        <end position="275"/>
    </location>
</feature>
<feature type="transmembrane region" description="Helical" evidence="1">
    <location>
        <begin position="142"/>
        <end position="159"/>
    </location>
</feature>
<proteinExistence type="predicted"/>
<feature type="transmembrane region" description="Helical" evidence="1">
    <location>
        <begin position="166"/>
        <end position="187"/>
    </location>
</feature>
<keyword evidence="1" id="KW-1133">Transmembrane helix</keyword>
<feature type="transmembrane region" description="Helical" evidence="1">
    <location>
        <begin position="281"/>
        <end position="306"/>
    </location>
</feature>
<evidence type="ECO:0000313" key="2">
    <source>
        <dbReference type="EMBL" id="KKU03119.1"/>
    </source>
</evidence>
<feature type="transmembrane region" description="Helical" evidence="1">
    <location>
        <begin position="27"/>
        <end position="43"/>
    </location>
</feature>
<sequence length="548" mass="62661">MLGLILGTMIGTWASFLVSLVTKQVEVWPFVVVMLIFVTRISLRIKETKVFWITTVGWGIFLVKLFSQMMVVRPDGIWAGGSNVWGDWAGHVGYIANWLYGSNFPPQNPWYAGIRLSYPFLFDFTSAILAKMGLSIPWSMELPGIVFGLTIVILLFKLAEKISGKAAVGAIAVAIFMLSGGLGFVYLKDGAKEATHYYEKNIQWVNFVISEMVPQRGILIGIAAALLIFNLWWDGYEKNDSKKFLLSGVIAGLVPFFHAHTFLVLAAVSGFLFLIKPKKVWWYFFIPAGILVLPQLAYFVPQVAGYSPGFMRWQPGWTAYVQSDNWFWFWIKNIGPAAILIPVAWATAWKKDRKLFWLYMPFVIIFAAANLWIFQPWENDNSKLLRFWYLGSAILMGWWLARIPRVLAVIFLIMITLAGAIDAGSWLNFEKNKLMMWNNSDMSLAEWTKDNTPKDAIFLTTDAHNHWVVDLAGRKIVMGFKGWLWSWGINYGEREKDVEKMWNTGQIVESYNISYVIIGPGMKDNFLGKYPLLLDRFSQKIFDVRSER</sequence>
<feature type="transmembrane region" description="Helical" evidence="1">
    <location>
        <begin position="355"/>
        <end position="373"/>
    </location>
</feature>
<feature type="transmembrane region" description="Helical" evidence="1">
    <location>
        <begin position="385"/>
        <end position="401"/>
    </location>
</feature>
<evidence type="ECO:0000256" key="1">
    <source>
        <dbReference type="SAM" id="Phobius"/>
    </source>
</evidence>